<proteinExistence type="predicted"/>
<organism evidence="1 2">
    <name type="scientific">Phyllostomus discolor</name>
    <name type="common">pale spear-nosed bat</name>
    <dbReference type="NCBI Taxonomy" id="89673"/>
    <lineage>
        <taxon>Eukaryota</taxon>
        <taxon>Metazoa</taxon>
        <taxon>Chordata</taxon>
        <taxon>Craniata</taxon>
        <taxon>Vertebrata</taxon>
        <taxon>Euteleostomi</taxon>
        <taxon>Mammalia</taxon>
        <taxon>Eutheria</taxon>
        <taxon>Laurasiatheria</taxon>
        <taxon>Chiroptera</taxon>
        <taxon>Yangochiroptera</taxon>
        <taxon>Phyllostomidae</taxon>
        <taxon>Phyllostominae</taxon>
        <taxon>Phyllostomus</taxon>
    </lineage>
</organism>
<accession>A0A834B6R2</accession>
<name>A0A834B6R2_9CHIR</name>
<comment type="caution">
    <text evidence="1">The sequence shown here is derived from an EMBL/GenBank/DDBJ whole genome shotgun (WGS) entry which is preliminary data.</text>
</comment>
<sequence length="199" mass="23241">MTFFYPTSGSPLHEEGKWASSFCIQVPFHNWNCEKIFLILYYSRMKYYKILMLPSWKSALGYLWTIYMLKCLQNKHSFPSNHSALRKVGQTQAKDNAVMRLEKQVSSLCLHPLGLPKRAPDFFPFFCMVSLFLICMDYGAQIQCPRTYQNTIERGLAPRTIISFSFKNIRFSLPCYTSTKHLKAMLSSFNRAARDIMIR</sequence>
<protein>
    <submittedName>
        <fullName evidence="1">Uncharacterized protein</fullName>
    </submittedName>
</protein>
<reference evidence="1 2" key="1">
    <citation type="journal article" date="2020" name="Nature">
        <title>Six reference-quality genomes reveal evolution of bat adaptations.</title>
        <authorList>
            <person name="Jebb D."/>
            <person name="Huang Z."/>
            <person name="Pippel M."/>
            <person name="Hughes G.M."/>
            <person name="Lavrichenko K."/>
            <person name="Devanna P."/>
            <person name="Winkler S."/>
            <person name="Jermiin L.S."/>
            <person name="Skirmuntt E.C."/>
            <person name="Katzourakis A."/>
            <person name="Burkitt-Gray L."/>
            <person name="Ray D.A."/>
            <person name="Sullivan K.A.M."/>
            <person name="Roscito J.G."/>
            <person name="Kirilenko B.M."/>
            <person name="Davalos L.M."/>
            <person name="Corthals A.P."/>
            <person name="Power M.L."/>
            <person name="Jones G."/>
            <person name="Ransome R.D."/>
            <person name="Dechmann D.K.N."/>
            <person name="Locatelli A.G."/>
            <person name="Puechmaille S.J."/>
            <person name="Fedrigo O."/>
            <person name="Jarvis E.D."/>
            <person name="Hiller M."/>
            <person name="Vernes S.C."/>
            <person name="Myers E.W."/>
            <person name="Teeling E.C."/>
        </authorList>
    </citation>
    <scope>NUCLEOTIDE SEQUENCE [LARGE SCALE GENOMIC DNA]</scope>
    <source>
        <strain evidence="1">Bat1K_MPI-CBG_1</strain>
    </source>
</reference>
<dbReference type="EMBL" id="JABVXQ010000002">
    <property type="protein sequence ID" value="KAF6125250.1"/>
    <property type="molecule type" value="Genomic_DNA"/>
</dbReference>
<dbReference type="Proteomes" id="UP000664940">
    <property type="component" value="Unassembled WGS sequence"/>
</dbReference>
<evidence type="ECO:0000313" key="2">
    <source>
        <dbReference type="Proteomes" id="UP000664940"/>
    </source>
</evidence>
<dbReference type="AlphaFoldDB" id="A0A834B6R2"/>
<evidence type="ECO:0000313" key="1">
    <source>
        <dbReference type="EMBL" id="KAF6125250.1"/>
    </source>
</evidence>
<gene>
    <name evidence="1" type="ORF">HJG60_009770</name>
</gene>